<proteinExistence type="predicted"/>
<protein>
    <submittedName>
        <fullName evidence="3">Uncharacterized protein</fullName>
    </submittedName>
</protein>
<dbReference type="OrthoDB" id="2877403at2"/>
<dbReference type="AlphaFoldDB" id="A0A4V1AN93"/>
<feature type="coiled-coil region" evidence="1">
    <location>
        <begin position="31"/>
        <end position="86"/>
    </location>
</feature>
<gene>
    <name evidence="3" type="ORF">E2636_12805</name>
</gene>
<dbReference type="KEGG" id="panc:E2636_12805"/>
<evidence type="ECO:0000256" key="2">
    <source>
        <dbReference type="SAM" id="Phobius"/>
    </source>
</evidence>
<dbReference type="RefSeq" id="WP_134210544.1">
    <property type="nucleotide sequence ID" value="NZ_CP038015.1"/>
</dbReference>
<feature type="coiled-coil region" evidence="1">
    <location>
        <begin position="137"/>
        <end position="171"/>
    </location>
</feature>
<reference evidence="3 4" key="1">
    <citation type="submission" date="2019-03" db="EMBL/GenBank/DDBJ databases">
        <title>Complete genome sequence of Paenisporosarcina antarctica CGMCC 1.6503T.</title>
        <authorList>
            <person name="Rong J.-C."/>
            <person name="Chi N.-Y."/>
            <person name="Zhang Q.-F."/>
        </authorList>
    </citation>
    <scope>NUCLEOTIDE SEQUENCE [LARGE SCALE GENOMIC DNA]</scope>
    <source>
        <strain evidence="3 4">CGMCC 1.6503</strain>
    </source>
</reference>
<dbReference type="EMBL" id="CP038015">
    <property type="protein sequence ID" value="QBP41975.1"/>
    <property type="molecule type" value="Genomic_DNA"/>
</dbReference>
<feature type="transmembrane region" description="Helical" evidence="2">
    <location>
        <begin position="182"/>
        <end position="199"/>
    </location>
</feature>
<keyword evidence="2" id="KW-1133">Transmembrane helix</keyword>
<keyword evidence="4" id="KW-1185">Reference proteome</keyword>
<accession>A0A4V1AN93</accession>
<evidence type="ECO:0000313" key="4">
    <source>
        <dbReference type="Proteomes" id="UP000294292"/>
    </source>
</evidence>
<organism evidence="3 4">
    <name type="scientific">Paenisporosarcina antarctica</name>
    <dbReference type="NCBI Taxonomy" id="417367"/>
    <lineage>
        <taxon>Bacteria</taxon>
        <taxon>Bacillati</taxon>
        <taxon>Bacillota</taxon>
        <taxon>Bacilli</taxon>
        <taxon>Bacillales</taxon>
        <taxon>Caryophanaceae</taxon>
        <taxon>Paenisporosarcina</taxon>
    </lineage>
</organism>
<name>A0A4V1AN93_9BACL</name>
<evidence type="ECO:0000256" key="1">
    <source>
        <dbReference type="SAM" id="Coils"/>
    </source>
</evidence>
<dbReference type="Proteomes" id="UP000294292">
    <property type="component" value="Chromosome"/>
</dbReference>
<keyword evidence="1" id="KW-0175">Coiled coil</keyword>
<keyword evidence="2" id="KW-0472">Membrane</keyword>
<keyword evidence="2" id="KW-0812">Transmembrane</keyword>
<evidence type="ECO:0000313" key="3">
    <source>
        <dbReference type="EMBL" id="QBP41975.1"/>
    </source>
</evidence>
<sequence length="200" mass="23057">MGQLENIDKLESYIDELGTEIKHVKKASTYLREIEAQHLLVEKQLERVKQTTDALEIIQSHFTEKSKEFETQLKKNENRFKELSSTVVSSFSETEHYLKEQIGVIKNVSSKVGKDVWDLQSKTNLLEQQVVSMSSTVSTVNNSVIELQRNINQLVQRNLELKETVQQTNENQNQSVKRIEKISMVMTSILLIAIILIRIV</sequence>